<gene>
    <name evidence="5" type="ORF">B0I32_121246</name>
</gene>
<dbReference type="InterPro" id="IPR020449">
    <property type="entry name" value="Tscrpt_reg_AraC-type_HTH"/>
</dbReference>
<dbReference type="SUPFAM" id="SSF51182">
    <property type="entry name" value="RmlC-like cupins"/>
    <property type="match status" value="1"/>
</dbReference>
<dbReference type="AlphaFoldDB" id="A0A2T0MN11"/>
<keyword evidence="3" id="KW-0804">Transcription</keyword>
<dbReference type="Pfam" id="PF12833">
    <property type="entry name" value="HTH_18"/>
    <property type="match status" value="1"/>
</dbReference>
<dbReference type="PROSITE" id="PS00041">
    <property type="entry name" value="HTH_ARAC_FAMILY_1"/>
    <property type="match status" value="1"/>
</dbReference>
<evidence type="ECO:0000259" key="4">
    <source>
        <dbReference type="PROSITE" id="PS01124"/>
    </source>
</evidence>
<dbReference type="InterPro" id="IPR014710">
    <property type="entry name" value="RmlC-like_jellyroll"/>
</dbReference>
<dbReference type="InterPro" id="IPR011051">
    <property type="entry name" value="RmlC_Cupin_sf"/>
</dbReference>
<dbReference type="Gene3D" id="2.60.120.10">
    <property type="entry name" value="Jelly Rolls"/>
    <property type="match status" value="1"/>
</dbReference>
<evidence type="ECO:0000313" key="6">
    <source>
        <dbReference type="Proteomes" id="UP000238312"/>
    </source>
</evidence>
<dbReference type="GO" id="GO:0043565">
    <property type="term" value="F:sequence-specific DNA binding"/>
    <property type="evidence" value="ECO:0007669"/>
    <property type="project" value="InterPro"/>
</dbReference>
<sequence length="307" mass="33163">MDVLSDVVAFMRGGRPTSTRFSWRAPWGTWFRTADGSASFMLVLRGSCWFVPPDGEPVPLSVGDVVFLPHSDSFGLTDDPARTLAEADCGAHHELYGSAGTDGAGPETVVLAGGYRLDPDRTHPILSSLPGVIHLPATLGSHSGLRAAVELLAAEIDNPRSGADVVVSSLLEMLQLYVLRAYFETQDEPCTLSGWAAALADPGIGRALDAVHRDPARHWTVEELGVRAGMSRAGFARRFAALVGQPPLTYLTWWRLMNGARLLRDSDASVAEVAERMGYASEFAFGNAFKRQFGVPPGRYRRRPAVA</sequence>
<dbReference type="GO" id="GO:0003700">
    <property type="term" value="F:DNA-binding transcription factor activity"/>
    <property type="evidence" value="ECO:0007669"/>
    <property type="project" value="InterPro"/>
</dbReference>
<proteinExistence type="predicted"/>
<accession>A0A2T0MN11</accession>
<evidence type="ECO:0000256" key="1">
    <source>
        <dbReference type="ARBA" id="ARBA00023015"/>
    </source>
</evidence>
<dbReference type="Gene3D" id="1.10.10.60">
    <property type="entry name" value="Homeodomain-like"/>
    <property type="match status" value="2"/>
</dbReference>
<dbReference type="PANTHER" id="PTHR46796:SF7">
    <property type="entry name" value="ARAC FAMILY TRANSCRIPTIONAL REGULATOR"/>
    <property type="match status" value="1"/>
</dbReference>
<dbReference type="PRINTS" id="PR00032">
    <property type="entry name" value="HTHARAC"/>
</dbReference>
<dbReference type="InterPro" id="IPR032783">
    <property type="entry name" value="AraC_lig"/>
</dbReference>
<dbReference type="InterPro" id="IPR018062">
    <property type="entry name" value="HTH_AraC-typ_CS"/>
</dbReference>
<comment type="caution">
    <text evidence="5">The sequence shown here is derived from an EMBL/GenBank/DDBJ whole genome shotgun (WGS) entry which is preliminary data.</text>
</comment>
<dbReference type="InterPro" id="IPR018060">
    <property type="entry name" value="HTH_AraC"/>
</dbReference>
<dbReference type="PROSITE" id="PS01124">
    <property type="entry name" value="HTH_ARAC_FAMILY_2"/>
    <property type="match status" value="1"/>
</dbReference>
<reference evidence="5 6" key="1">
    <citation type="submission" date="2018-03" db="EMBL/GenBank/DDBJ databases">
        <title>Genomic Encyclopedia of Type Strains, Phase III (KMG-III): the genomes of soil and plant-associated and newly described type strains.</title>
        <authorList>
            <person name="Whitman W."/>
        </authorList>
    </citation>
    <scope>NUCLEOTIDE SEQUENCE [LARGE SCALE GENOMIC DNA]</scope>
    <source>
        <strain evidence="5 6">CGMCC 4.7104</strain>
    </source>
</reference>
<dbReference type="SMART" id="SM00342">
    <property type="entry name" value="HTH_ARAC"/>
    <property type="match status" value="1"/>
</dbReference>
<evidence type="ECO:0000313" key="5">
    <source>
        <dbReference type="EMBL" id="PRX59142.1"/>
    </source>
</evidence>
<dbReference type="Pfam" id="PF12852">
    <property type="entry name" value="Cupin_6"/>
    <property type="match status" value="1"/>
</dbReference>
<protein>
    <submittedName>
        <fullName evidence="5">AraC family transcriptional regulator</fullName>
    </submittedName>
</protein>
<keyword evidence="2" id="KW-0238">DNA-binding</keyword>
<dbReference type="Proteomes" id="UP000238312">
    <property type="component" value="Unassembled WGS sequence"/>
</dbReference>
<keyword evidence="6" id="KW-1185">Reference proteome</keyword>
<dbReference type="RefSeq" id="WP_106248749.1">
    <property type="nucleotide sequence ID" value="NZ_JBFAIB010000014.1"/>
</dbReference>
<dbReference type="EMBL" id="PVNG01000021">
    <property type="protein sequence ID" value="PRX59142.1"/>
    <property type="molecule type" value="Genomic_DNA"/>
</dbReference>
<dbReference type="InterPro" id="IPR050204">
    <property type="entry name" value="AraC_XylS_family_regulators"/>
</dbReference>
<feature type="domain" description="HTH araC/xylS-type" evidence="4">
    <location>
        <begin position="205"/>
        <end position="303"/>
    </location>
</feature>
<keyword evidence="1" id="KW-0805">Transcription regulation</keyword>
<name>A0A2T0MN11_9ACTN</name>
<organism evidence="5 6">
    <name type="scientific">Nonomuraea fuscirosea</name>
    <dbReference type="NCBI Taxonomy" id="1291556"/>
    <lineage>
        <taxon>Bacteria</taxon>
        <taxon>Bacillati</taxon>
        <taxon>Actinomycetota</taxon>
        <taxon>Actinomycetes</taxon>
        <taxon>Streptosporangiales</taxon>
        <taxon>Streptosporangiaceae</taxon>
        <taxon>Nonomuraea</taxon>
    </lineage>
</organism>
<dbReference type="InterPro" id="IPR009057">
    <property type="entry name" value="Homeodomain-like_sf"/>
</dbReference>
<dbReference type="PANTHER" id="PTHR46796">
    <property type="entry name" value="HTH-TYPE TRANSCRIPTIONAL ACTIVATOR RHAS-RELATED"/>
    <property type="match status" value="1"/>
</dbReference>
<evidence type="ECO:0000256" key="2">
    <source>
        <dbReference type="ARBA" id="ARBA00023125"/>
    </source>
</evidence>
<dbReference type="SUPFAM" id="SSF46689">
    <property type="entry name" value="Homeodomain-like"/>
    <property type="match status" value="2"/>
</dbReference>
<evidence type="ECO:0000256" key="3">
    <source>
        <dbReference type="ARBA" id="ARBA00023163"/>
    </source>
</evidence>
<dbReference type="OrthoDB" id="241790at2"/>